<dbReference type="PANTHER" id="PTHR33678">
    <property type="entry name" value="BLL1576 PROTEIN"/>
    <property type="match status" value="1"/>
</dbReference>
<sequence length="533" mass="61453">MANVSSANGNQPEKLIRLLEEQLAQMNQQNKELSKKLDQSLKQNEALTEQLRHLNKLLYGSKTEKSKYNAPDGQVSLFDDDPSFPGSEHTEEQSQQTISYTVVRNVQKKKRNDSLRDDVEIEEIHHHPENTLCDCCQNQMMEIGRTVVREEAKFIPAKMMKVQHIEHAYECKNCKGDSSQQAKIKRGKAPQPAIQRSMASSSVLAKVIYDKFVQYLPLYRQVKEWDRYGLNTNDKNLSNWVIRASHDWLLPVYDYMKHLMMTKSLLHVDETYGQIINRSDGKSGQTNAYNWVFRSVPSQGPIITLFKSSLSRARSVLESFIKGFSGTIICDGYSAYDKIEGVTFANCWAHTRRYWLKVDSKNGQIGVKYCDDLYRLERKFKHLSPSQRRKKRQKYSKPIVEKFLDWVEKSPFYGKNALAKAAEYTLNRANGLKAFLMDGRIEIDNNPAENAIRPSVIGRKNWIHSVSEAVANANAICLSITETAKANGVDFYRYLLKLLTDLPNLDIYQHPEILKQYMPWSKMIQAECRNKVK</sequence>
<evidence type="ECO:0000259" key="4">
    <source>
        <dbReference type="Pfam" id="PF13005"/>
    </source>
</evidence>
<dbReference type="InterPro" id="IPR052344">
    <property type="entry name" value="Transposase-related"/>
</dbReference>
<keyword evidence="7" id="KW-1185">Reference proteome</keyword>
<evidence type="ECO:0000256" key="1">
    <source>
        <dbReference type="SAM" id="Coils"/>
    </source>
</evidence>
<proteinExistence type="predicted"/>
<dbReference type="Proteomes" id="UP001237207">
    <property type="component" value="Unassembled WGS sequence"/>
</dbReference>
<protein>
    <submittedName>
        <fullName evidence="6">Transposase</fullName>
    </submittedName>
</protein>
<dbReference type="Pfam" id="PF03050">
    <property type="entry name" value="DDE_Tnp_IS66"/>
    <property type="match status" value="1"/>
</dbReference>
<feature type="domain" description="Transposase IS66 central" evidence="3">
    <location>
        <begin position="196"/>
        <end position="472"/>
    </location>
</feature>
<evidence type="ECO:0000256" key="2">
    <source>
        <dbReference type="SAM" id="MobiDB-lite"/>
    </source>
</evidence>
<dbReference type="AlphaFoldDB" id="A0AAJ1T1E7"/>
<dbReference type="NCBIfam" id="NF033517">
    <property type="entry name" value="transpos_IS66"/>
    <property type="match status" value="1"/>
</dbReference>
<feature type="domain" description="Transposase TnpC homeodomain" evidence="5">
    <location>
        <begin position="47"/>
        <end position="118"/>
    </location>
</feature>
<dbReference type="RefSeq" id="WP_307258903.1">
    <property type="nucleotide sequence ID" value="NZ_JAUSUC010000081.1"/>
</dbReference>
<accession>A0AAJ1T1E7</accession>
<dbReference type="EMBL" id="JAUSUC010000081">
    <property type="protein sequence ID" value="MDQ0216818.1"/>
    <property type="molecule type" value="Genomic_DNA"/>
</dbReference>
<feature type="domain" description="Transposase IS66 zinc-finger binding" evidence="4">
    <location>
        <begin position="131"/>
        <end position="174"/>
    </location>
</feature>
<dbReference type="InterPro" id="IPR004291">
    <property type="entry name" value="Transposase_IS66_central"/>
</dbReference>
<evidence type="ECO:0000313" key="7">
    <source>
        <dbReference type="Proteomes" id="UP001237207"/>
    </source>
</evidence>
<gene>
    <name evidence="6" type="ORF">J2S13_003304</name>
</gene>
<keyword evidence="1" id="KW-0175">Coiled coil</keyword>
<reference evidence="6" key="1">
    <citation type="submission" date="2023-07" db="EMBL/GenBank/DDBJ databases">
        <title>Genomic Encyclopedia of Type Strains, Phase IV (KMG-IV): sequencing the most valuable type-strain genomes for metagenomic binning, comparative biology and taxonomic classification.</title>
        <authorList>
            <person name="Goeker M."/>
        </authorList>
    </citation>
    <scope>NUCLEOTIDE SEQUENCE</scope>
    <source>
        <strain evidence="6">DSM 23947</strain>
    </source>
</reference>
<evidence type="ECO:0000259" key="3">
    <source>
        <dbReference type="Pfam" id="PF03050"/>
    </source>
</evidence>
<dbReference type="Pfam" id="PF13007">
    <property type="entry name" value="LZ_Tnp_IS66"/>
    <property type="match status" value="1"/>
</dbReference>
<organism evidence="6 7">
    <name type="scientific">Oikeobacillus pervagus</name>
    <dbReference type="NCBI Taxonomy" id="1325931"/>
    <lineage>
        <taxon>Bacteria</taxon>
        <taxon>Bacillati</taxon>
        <taxon>Bacillota</taxon>
        <taxon>Bacilli</taxon>
        <taxon>Bacillales</taxon>
        <taxon>Bacillaceae</taxon>
        <taxon>Oikeobacillus</taxon>
    </lineage>
</organism>
<dbReference type="InterPro" id="IPR024474">
    <property type="entry name" value="Znf_dom_IS66"/>
</dbReference>
<evidence type="ECO:0000313" key="6">
    <source>
        <dbReference type="EMBL" id="MDQ0216818.1"/>
    </source>
</evidence>
<feature type="region of interest" description="Disordered" evidence="2">
    <location>
        <begin position="64"/>
        <end position="97"/>
    </location>
</feature>
<evidence type="ECO:0000259" key="5">
    <source>
        <dbReference type="Pfam" id="PF13007"/>
    </source>
</evidence>
<name>A0AAJ1T1E7_9BACI</name>
<comment type="caution">
    <text evidence="6">The sequence shown here is derived from an EMBL/GenBank/DDBJ whole genome shotgun (WGS) entry which is preliminary data.</text>
</comment>
<feature type="coiled-coil region" evidence="1">
    <location>
        <begin position="16"/>
        <end position="57"/>
    </location>
</feature>
<dbReference type="Pfam" id="PF13005">
    <property type="entry name" value="zf-IS66"/>
    <property type="match status" value="1"/>
</dbReference>
<dbReference type="InterPro" id="IPR024463">
    <property type="entry name" value="Transposase_TnpC_homeodom"/>
</dbReference>